<dbReference type="CDD" id="cd00009">
    <property type="entry name" value="AAA"/>
    <property type="match status" value="1"/>
</dbReference>
<comment type="caution">
    <text evidence="2">The sequence shown here is derived from an EMBL/GenBank/DDBJ whole genome shotgun (WGS) entry which is preliminary data.</text>
</comment>
<evidence type="ECO:0000313" key="2">
    <source>
        <dbReference type="EMBL" id="MDN3292584.1"/>
    </source>
</evidence>
<proteinExistence type="predicted"/>
<dbReference type="Gene3D" id="3.40.50.300">
    <property type="entry name" value="P-loop containing nucleotide triphosphate hydrolases"/>
    <property type="match status" value="1"/>
</dbReference>
<dbReference type="SUPFAM" id="SSF52540">
    <property type="entry name" value="P-loop containing nucleoside triphosphate hydrolases"/>
    <property type="match status" value="1"/>
</dbReference>
<evidence type="ECO:0000259" key="1">
    <source>
        <dbReference type="SMART" id="SM00382"/>
    </source>
</evidence>
<dbReference type="Proteomes" id="UP001174050">
    <property type="component" value="Unassembled WGS sequence"/>
</dbReference>
<dbReference type="InterPro" id="IPR027417">
    <property type="entry name" value="P-loop_NTPase"/>
</dbReference>
<dbReference type="InterPro" id="IPR018647">
    <property type="entry name" value="SLFN_3-like_DNA/RNA_helicase"/>
</dbReference>
<feature type="domain" description="AAA+ ATPase" evidence="1">
    <location>
        <begin position="259"/>
        <end position="414"/>
    </location>
</feature>
<dbReference type="Pfam" id="PF09848">
    <property type="entry name" value="SLFN-g3_helicase"/>
    <property type="match status" value="1"/>
</dbReference>
<evidence type="ECO:0000313" key="3">
    <source>
        <dbReference type="Proteomes" id="UP001174050"/>
    </source>
</evidence>
<dbReference type="EMBL" id="JAUEPL010000001">
    <property type="protein sequence ID" value="MDN3292584.1"/>
    <property type="molecule type" value="Genomic_DNA"/>
</dbReference>
<organism evidence="2 3">
    <name type="scientific">Streptomyces ficellus</name>
    <dbReference type="NCBI Taxonomy" id="1977088"/>
    <lineage>
        <taxon>Bacteria</taxon>
        <taxon>Bacillati</taxon>
        <taxon>Actinomycetota</taxon>
        <taxon>Actinomycetes</taxon>
        <taxon>Kitasatosporales</taxon>
        <taxon>Streptomycetaceae</taxon>
        <taxon>Streptomyces</taxon>
    </lineage>
</organism>
<reference evidence="2" key="1">
    <citation type="submission" date="2023-06" db="EMBL/GenBank/DDBJ databases">
        <title>WGS-Sequencing of Streptomyces ficellus isolate 21 collected from sand in Gara Djebilet Iron Mine in Algeria.</title>
        <authorList>
            <person name="Zegers G.P."/>
            <person name="Gomez A."/>
            <person name="Gueddou A."/>
            <person name="Zahara A.F."/>
            <person name="Worth M."/>
            <person name="Sevigny J.L."/>
            <person name="Tisa L."/>
        </authorList>
    </citation>
    <scope>NUCLEOTIDE SEQUENCE</scope>
    <source>
        <strain evidence="2">AS11</strain>
    </source>
</reference>
<sequence length="628" mass="69541">MLFRASAKTVAVMALDSSLYLHLTDQFVHMHGYRPGPSEVRSWERSIPVLAAVLNDAGLGDVEVMLEYALPLNSKRADAVLAGVHPVTGEPSYVVVELKQWSQAEPDEDDPALCRIDAYAHPVLNPIEQVRRYCQYLVDFNGAVAEHPNRVSGVAFLHNATEFGVSGLRAIEVDGRGQLFTGDRRGEFLDHLLARLSDKHPGARAADELLAGKTVPSKQLMAVAAQEVRDREQFVLLDEQQVAYRLVLNAVRKAKRSDRKEIVVVTGGPGTGKSVIALSLLGELYRQGIPALHATGSQSFTKTMRKVAGTRKREVQKLFTYFNSFMTTERNTLDVLICDEAHRIRETSANRFTSAAHRTGRRQLDELIDVARVPVFLLDEHQVVRPGEMGTVDEIKAAAAARGLDCHVVPLQSQFRCGGSAAYLRWVVRLLGLEPGGPVVWEPDDRMRLLVADTPQEMEAFLDARRAQNYSARMSAGYCWRWSPEPKPGEPLPADVVIGEWSRPWNLRGDRSVSGAPPAALWATDPAGFGQVGCVYTAQGFEYDWSGVIIGPDLVWRGDRWVTDRTASKDPVFKKATPDADVDRLIRNTYKVLLTRGMIGTIVYSTDLETREKLRELVGGVAREVAVV</sequence>
<accession>A0ABT7YZC0</accession>
<keyword evidence="3" id="KW-1185">Reference proteome</keyword>
<dbReference type="InterPro" id="IPR003593">
    <property type="entry name" value="AAA+_ATPase"/>
</dbReference>
<dbReference type="SMART" id="SM00382">
    <property type="entry name" value="AAA"/>
    <property type="match status" value="1"/>
</dbReference>
<dbReference type="RefSeq" id="WP_290109364.1">
    <property type="nucleotide sequence ID" value="NZ_JAUEPL010000001.1"/>
</dbReference>
<name>A0ABT7YZC0_9ACTN</name>
<protein>
    <submittedName>
        <fullName evidence="2">DUF2075 domain-containing protein</fullName>
    </submittedName>
</protein>
<gene>
    <name evidence="2" type="ORF">QWM81_00685</name>
</gene>